<dbReference type="EMBL" id="MTKO01000137">
    <property type="protein sequence ID" value="RWX42971.1"/>
    <property type="molecule type" value="Genomic_DNA"/>
</dbReference>
<sequence>MLYPAQFCQQPYFWGIQNIEINEAALLNRVVELTAFEAIFQDGTWTVLGKNAILPSRSFADREAAFIEEETFPLFIGLKRWDRFRSNVASEGEKTPEGVRYQKEVDPVECEDLYESGPAASMYLLNHRLELFWKDELPDKDEYQILPVGRLRMKGEEIRAAGDFIPPVFMVQGAPRLLQIVKQIQEHIQARCRVLETYKPAGSHAYKDMALVNLNYLSALKSLNRYLTLLQHFIETPRVHPWNLYAVLRQLIGELSTFSDRMNALGHLRDGTVLLPAYNHLGLETCFNETLQIISELLEGIVMGSENIISLVRRDDQFFCEIPTETLRQRNIYCLMVRLLSGDERIKDTVIRHVKVGHCDAMPVMVARALSGVPLEFRDIPPLGMARREDSWCFQLDIDHSRWRELKTDGRFCLHWDDAPDDTVIELVVTRI</sequence>
<proteinExistence type="predicted"/>
<comment type="caution">
    <text evidence="1">The sequence shown here is derived from an EMBL/GenBank/DDBJ whole genome shotgun (WGS) entry which is preliminary data.</text>
</comment>
<dbReference type="InterPro" id="IPR010263">
    <property type="entry name" value="T6SS_TssK"/>
</dbReference>
<reference evidence="1 2" key="1">
    <citation type="submission" date="2017-01" db="EMBL/GenBank/DDBJ databases">
        <title>The cable genome- insights into the physiology and evolution of filamentous bacteria capable of sulfide oxidation via long distance electron transfer.</title>
        <authorList>
            <person name="Schreiber L."/>
            <person name="Bjerg J.T."/>
            <person name="Boggild A."/>
            <person name="Van De Vossenberg J."/>
            <person name="Meysman F."/>
            <person name="Nielsen L.P."/>
            <person name="Schramm A."/>
            <person name="Kjeldsen K.U."/>
        </authorList>
    </citation>
    <scope>NUCLEOTIDE SEQUENCE [LARGE SCALE GENOMIC DNA]</scope>
    <source>
        <strain evidence="1">MCF</strain>
    </source>
</reference>
<accession>A0A3S3R311</accession>
<dbReference type="PANTHER" id="PTHR35566:SF1">
    <property type="entry name" value="TYPE VI SECRETION SYSTEM BASEPLATE COMPONENT TSSK1"/>
    <property type="match status" value="1"/>
</dbReference>
<organism evidence="1 2">
    <name type="scientific">Candidatus Electrothrix aarhusensis</name>
    <dbReference type="NCBI Taxonomy" id="1859131"/>
    <lineage>
        <taxon>Bacteria</taxon>
        <taxon>Pseudomonadati</taxon>
        <taxon>Thermodesulfobacteriota</taxon>
        <taxon>Desulfobulbia</taxon>
        <taxon>Desulfobulbales</taxon>
        <taxon>Desulfobulbaceae</taxon>
        <taxon>Candidatus Electrothrix</taxon>
    </lineage>
</organism>
<dbReference type="Proteomes" id="UP000287853">
    <property type="component" value="Unassembled WGS sequence"/>
</dbReference>
<gene>
    <name evidence="1" type="ORF">H206_00445</name>
</gene>
<name>A0A3S3R311_9BACT</name>
<protein>
    <submittedName>
        <fullName evidence="1">Type VI secretion system protein ImpJ</fullName>
    </submittedName>
</protein>
<keyword evidence="2" id="KW-1185">Reference proteome</keyword>
<dbReference type="NCBIfam" id="TIGR03353">
    <property type="entry name" value="VI_chp_4"/>
    <property type="match status" value="1"/>
</dbReference>
<evidence type="ECO:0000313" key="2">
    <source>
        <dbReference type="Proteomes" id="UP000287853"/>
    </source>
</evidence>
<evidence type="ECO:0000313" key="1">
    <source>
        <dbReference type="EMBL" id="RWX42971.1"/>
    </source>
</evidence>
<dbReference type="PANTHER" id="PTHR35566">
    <property type="entry name" value="BLR3599 PROTEIN"/>
    <property type="match status" value="1"/>
</dbReference>
<dbReference type="Pfam" id="PF05936">
    <property type="entry name" value="T6SS_VasE"/>
    <property type="match status" value="1"/>
</dbReference>
<dbReference type="AlphaFoldDB" id="A0A3S3R311"/>